<sequence length="305" mass="32409">MAALPYVHDVKDMSRLLDLVLKSTTPGTLVATHLVANGFTPSAADEAVVFLEGLGLIDADGRPTDAWIAYRDAEQPADTLQQIVREAYAPLVELTDAGPVPQTDLLARADDTDGEADAAAVVATFTALCERAGISLTAPAPAAAPVRSRREVLHDVSDLMQRAVDEFEQARRCLAAELPRPAHVAAWNSFVALAFAQLADDDFSALRISPRRASLGVDELMRLVHGSELIRILVKHELVPAADKPALDDLLRQRNDCASPLPYTPDRATTATYLSAILGVSAQISGGTTNDAAAPSTPPPPTTPR</sequence>
<dbReference type="EMBL" id="CP102173">
    <property type="protein sequence ID" value="UUP15370.1"/>
    <property type="molecule type" value="Genomic_DNA"/>
</dbReference>
<evidence type="ECO:0000313" key="1">
    <source>
        <dbReference type="EMBL" id="UUP15370.1"/>
    </source>
</evidence>
<name>A0ABY5MEB9_9ACTN</name>
<gene>
    <name evidence="1" type="ORF">NQV15_08670</name>
</gene>
<dbReference type="Pfam" id="PF17278">
    <property type="entry name" value="DUF5343"/>
    <property type="match status" value="1"/>
</dbReference>
<protein>
    <submittedName>
        <fullName evidence="1">DUF5343 domain-containing protein</fullName>
    </submittedName>
</protein>
<dbReference type="InterPro" id="IPR035235">
    <property type="entry name" value="DUF5343"/>
</dbReference>
<dbReference type="Proteomes" id="UP001316184">
    <property type="component" value="Chromosome"/>
</dbReference>
<evidence type="ECO:0000313" key="2">
    <source>
        <dbReference type="Proteomes" id="UP001316184"/>
    </source>
</evidence>
<organism evidence="1 2">
    <name type="scientific">Aeromicrobium wangtongii</name>
    <dbReference type="NCBI Taxonomy" id="2969247"/>
    <lineage>
        <taxon>Bacteria</taxon>
        <taxon>Bacillati</taxon>
        <taxon>Actinomycetota</taxon>
        <taxon>Actinomycetes</taxon>
        <taxon>Propionibacteriales</taxon>
        <taxon>Nocardioidaceae</taxon>
        <taxon>Aeromicrobium</taxon>
    </lineage>
</organism>
<proteinExistence type="predicted"/>
<dbReference type="RefSeq" id="WP_232399423.1">
    <property type="nucleotide sequence ID" value="NZ_CP102173.1"/>
</dbReference>
<reference evidence="1 2" key="1">
    <citation type="submission" date="2022-08" db="EMBL/GenBank/DDBJ databases">
        <title>novel species in genus Aeromicrobium.</title>
        <authorList>
            <person name="Ye L."/>
        </authorList>
    </citation>
    <scope>NUCLEOTIDE SEQUENCE [LARGE SCALE GENOMIC DNA]</scope>
    <source>
        <strain evidence="2">zg-Y1379</strain>
    </source>
</reference>
<accession>A0ABY5MEB9</accession>
<keyword evidence="2" id="KW-1185">Reference proteome</keyword>